<feature type="compositionally biased region" description="Low complexity" evidence="7">
    <location>
        <begin position="739"/>
        <end position="752"/>
    </location>
</feature>
<dbReference type="PROSITE" id="PS50125">
    <property type="entry name" value="GUANYLATE_CYCLASE_2"/>
    <property type="match status" value="1"/>
</dbReference>
<dbReference type="EC" id="4.6.1.2" evidence="2"/>
<keyword evidence="10" id="KW-1185">Reference proteome</keyword>
<dbReference type="GO" id="GO:0020037">
    <property type="term" value="F:heme binding"/>
    <property type="evidence" value="ECO:0007669"/>
    <property type="project" value="InterPro"/>
</dbReference>
<gene>
    <name evidence="9" type="ORF">CYCCA115_LOCUS12118</name>
</gene>
<feature type="region of interest" description="Disordered" evidence="7">
    <location>
        <begin position="726"/>
        <end position="766"/>
    </location>
</feature>
<dbReference type="InterPro" id="IPR011645">
    <property type="entry name" value="HNOB_dom_associated"/>
</dbReference>
<dbReference type="CDD" id="cd07302">
    <property type="entry name" value="CHD"/>
    <property type="match status" value="1"/>
</dbReference>
<keyword evidence="5" id="KW-0342">GTP-binding</keyword>
<dbReference type="Proteomes" id="UP001295423">
    <property type="component" value="Unassembled WGS sequence"/>
</dbReference>
<dbReference type="InterPro" id="IPR003607">
    <property type="entry name" value="HD/PDEase_dom"/>
</dbReference>
<dbReference type="Pfam" id="PF07700">
    <property type="entry name" value="HNOB"/>
    <property type="match status" value="1"/>
</dbReference>
<dbReference type="InterPro" id="IPR002073">
    <property type="entry name" value="PDEase_catalytic_dom"/>
</dbReference>
<dbReference type="InterPro" id="IPR024096">
    <property type="entry name" value="NO_sig/Golgi_transp_ligand-bd"/>
</dbReference>
<evidence type="ECO:0000313" key="9">
    <source>
        <dbReference type="EMBL" id="CAJ1949482.1"/>
    </source>
</evidence>
<dbReference type="InterPro" id="IPR001054">
    <property type="entry name" value="A/G_cyclase"/>
</dbReference>
<dbReference type="GO" id="GO:0019934">
    <property type="term" value="P:cGMP-mediated signaling"/>
    <property type="evidence" value="ECO:0007669"/>
    <property type="project" value="TreeGrafter"/>
</dbReference>
<name>A0AAD2FQL6_9STRA</name>
<evidence type="ECO:0000256" key="4">
    <source>
        <dbReference type="ARBA" id="ARBA00022741"/>
    </source>
</evidence>
<dbReference type="InterPro" id="IPR042463">
    <property type="entry name" value="HNOB_dom_associated_sf"/>
</dbReference>
<dbReference type="EMBL" id="CAKOGP040001758">
    <property type="protein sequence ID" value="CAJ1949482.1"/>
    <property type="molecule type" value="Genomic_DNA"/>
</dbReference>
<dbReference type="SUPFAM" id="SSF55073">
    <property type="entry name" value="Nucleotide cyclase"/>
    <property type="match status" value="1"/>
</dbReference>
<dbReference type="GO" id="GO:0004114">
    <property type="term" value="F:3',5'-cyclic-nucleotide phosphodiesterase activity"/>
    <property type="evidence" value="ECO:0007669"/>
    <property type="project" value="InterPro"/>
</dbReference>
<evidence type="ECO:0000313" key="10">
    <source>
        <dbReference type="Proteomes" id="UP001295423"/>
    </source>
</evidence>
<dbReference type="PANTHER" id="PTHR45655">
    <property type="entry name" value="GUANYLATE CYCLASE SOLUBLE SUBUNIT BETA-2"/>
    <property type="match status" value="1"/>
</dbReference>
<dbReference type="Pfam" id="PF00233">
    <property type="entry name" value="PDEase_I"/>
    <property type="match status" value="2"/>
</dbReference>
<feature type="domain" description="Guanylate cyclase" evidence="8">
    <location>
        <begin position="498"/>
        <end position="626"/>
    </location>
</feature>
<evidence type="ECO:0000259" key="8">
    <source>
        <dbReference type="PROSITE" id="PS50125"/>
    </source>
</evidence>
<dbReference type="Pfam" id="PF00211">
    <property type="entry name" value="Guanylate_cyc"/>
    <property type="match status" value="1"/>
</dbReference>
<evidence type="ECO:0000256" key="5">
    <source>
        <dbReference type="ARBA" id="ARBA00023134"/>
    </source>
</evidence>
<dbReference type="InterPro" id="IPR036971">
    <property type="entry name" value="PDEase_catalytic_dom_sf"/>
</dbReference>
<dbReference type="InterPro" id="IPR011644">
    <property type="entry name" value="Heme_NO-bd"/>
</dbReference>
<evidence type="ECO:0000256" key="1">
    <source>
        <dbReference type="ARBA" id="ARBA00004496"/>
    </source>
</evidence>
<dbReference type="CDD" id="cd00077">
    <property type="entry name" value="HDc"/>
    <property type="match status" value="1"/>
</dbReference>
<accession>A0AAD2FQL6</accession>
<dbReference type="SMART" id="SM00044">
    <property type="entry name" value="CYCc"/>
    <property type="match status" value="1"/>
</dbReference>
<evidence type="ECO:0000256" key="3">
    <source>
        <dbReference type="ARBA" id="ARBA00022490"/>
    </source>
</evidence>
<keyword evidence="6" id="KW-0141">cGMP biosynthesis</keyword>
<organism evidence="9 10">
    <name type="scientific">Cylindrotheca closterium</name>
    <dbReference type="NCBI Taxonomy" id="2856"/>
    <lineage>
        <taxon>Eukaryota</taxon>
        <taxon>Sar</taxon>
        <taxon>Stramenopiles</taxon>
        <taxon>Ochrophyta</taxon>
        <taxon>Bacillariophyta</taxon>
        <taxon>Bacillariophyceae</taxon>
        <taxon>Bacillariophycidae</taxon>
        <taxon>Bacillariales</taxon>
        <taxon>Bacillariaceae</taxon>
        <taxon>Cylindrotheca</taxon>
    </lineage>
</organism>
<dbReference type="Gene3D" id="6.10.250.780">
    <property type="match status" value="1"/>
</dbReference>
<dbReference type="GO" id="GO:0004383">
    <property type="term" value="F:guanylate cyclase activity"/>
    <property type="evidence" value="ECO:0007669"/>
    <property type="project" value="UniProtKB-EC"/>
</dbReference>
<feature type="compositionally biased region" description="Gly residues" evidence="7">
    <location>
        <begin position="726"/>
        <end position="738"/>
    </location>
</feature>
<dbReference type="SUPFAM" id="SSF109604">
    <property type="entry name" value="HD-domain/PDEase-like"/>
    <property type="match status" value="2"/>
</dbReference>
<evidence type="ECO:0000256" key="2">
    <source>
        <dbReference type="ARBA" id="ARBA00012202"/>
    </source>
</evidence>
<dbReference type="GO" id="GO:0005525">
    <property type="term" value="F:GTP binding"/>
    <property type="evidence" value="ECO:0007669"/>
    <property type="project" value="UniProtKB-KW"/>
</dbReference>
<dbReference type="FunFam" id="3.30.70.1230:FF:000030">
    <property type="entry name" value="Si:ch211-215j19.12"/>
    <property type="match status" value="1"/>
</dbReference>
<dbReference type="InterPro" id="IPR038158">
    <property type="entry name" value="H-NOX_domain_sf"/>
</dbReference>
<evidence type="ECO:0000256" key="6">
    <source>
        <dbReference type="ARBA" id="ARBA00023293"/>
    </source>
</evidence>
<dbReference type="Gene3D" id="1.10.1300.10">
    <property type="entry name" value="3'5'-cyclic nucleotide phosphodiesterase, catalytic domain"/>
    <property type="match status" value="2"/>
</dbReference>
<dbReference type="Gene3D" id="3.90.1520.10">
    <property type="entry name" value="H-NOX domain"/>
    <property type="match status" value="1"/>
</dbReference>
<dbReference type="SMART" id="SM00471">
    <property type="entry name" value="HDc"/>
    <property type="match status" value="2"/>
</dbReference>
<dbReference type="PANTHER" id="PTHR45655:SF13">
    <property type="entry name" value="SOLUBLE GUANYLATE CYCLASE GCY-32-RELATED"/>
    <property type="match status" value="1"/>
</dbReference>
<sequence>MHGLVYEIFEAWVIHNHDIDTWHAIKARAGCEVADNAFVTRTYYRYETWKDLVEAASQELNITSTDILESYGRYNIQYHFDNGYGALLKCQGSTLRQWLSNLNAMHDHIQRSFPGDNYCPPVFWCEDCDWVEGSILLHYTSKRGNLLVPWVVGIVSEIADRFFDVEIRMDQQALQDEDGASSTTWRITAVDAAKQFKLSPRPIVESEENHVSLDSVVTPNGCPFSRKKGMESNVIGRTSFTNRCPFRANLQNSQDEDSVMDDSANIKPESSLSLTTRDEGQVGGITMKKMREVFPFHVLVNRDFQVLQTGDILPRVLERRAEEIVGTHIGDVLEVTRPNMNGSWNWKTLKKVSDQHFFVVPASKGNRRRVAIAQIDNLQHKDANEENDIKFKAAMIQLSKDKILFSLLPEVGNVAELEKMRLTLSDLPLTTSQRDAIFLGEYVTQEAGKAHKLDKLNRKLKYEQRLSNALLYSIIPKGVAEELRKGKSVEPKFHSNVTLFFSDIVGFTQICDLVDPWDVIDMMNQLYSVMDHLVKHFNLYKVETVGDAYMCCSGLPEPSEYHAENVANFALAVSHCVQHIKSPVDGEPIQLRIGIHTGSCTSGVVGTMTPRYCLFGDMVNTTARHESTAIAGKIHCSSALFGRLKHLGKEDAQQFSFTPRGLVDMKGKGEHYTYWLNGATTDNHEANAEALECLNEETAAMLSSKKWKMRRYFRRGGLFRLGGESGSLSGGSSGGGSSSGFDEASSCRSSESSFDDFMENSSVDSNDKLLEDDIEDDIDMDNVDDGFGAIIEFSQEQLFSLNRNWDDLCWQTSLSQQELISKVYETLLSALSACVHKEGNRMEIMSVQLRGYVESIAELHSGTNAFHNFAHSAEVFLRADFLWNDRSEDETNPFALGKDPWDRFILLFAAVIHNVNHSGLKNEQLKASNHIIFQKHKNRGCYQERYSFSSAFELLEEEFPDLYEEISFGYPTFRSTLRKLVLSSNIESAQSVREIIKAIRAVNEPSTDSRSSRGASLAAILAMAEIGHYSQRFDLFLSWNHREFQEVMQAYDDGRADDPRVGWYHEQTLFFDDAVVPLVSELERILPQASYLADSAARNMATWRKSGKEWLAASLLPAAKVDSENKISSLVTANVQLLERLLFDVVMSHTAAEDNFDQKSSMAGTLSTPFDEIKMVIEMQKKIEGVQKAKEGISRPDLSPVVLSELRNLVAMIASGYQKNGFHNFLHASHVAHLANLLLSSASENGFACDPLARFSIVLSALVHDVGHTGVPNGQLAEEKPELAEKFCNKSIAEQNSIVIAWEILMTDSFRNLHKCLFESNNEQGRFRNLLVNCVMATDIFDSDLRALRKKRWEKSFPEGPSDFTCQDEEANCRATIVMEHIMQTSDVAHTMQEWNLYRLWNECLFFEMYDAFAEGRSDKDPSDGWYKGELWFFDNWVIPLATNLSECGVLNIVCQQLLRQAKNNRMKWKLEGEELCRSMLQKATRRRRHRRNEVGSVHSGKSDVSTVTLTSQIVNDVETLSKVMKKYEKKMEAACGNLIAVAYKGAPGATELKSKSSMEIREHFRKQDWYKIYSDDEFSFDGGELGSIRSTTVRSSRRPGKCQVTWDEKSSNILDHLDFAEAIVNGDDPAS</sequence>
<dbReference type="SUPFAM" id="SSF111126">
    <property type="entry name" value="Ligand-binding domain in the NO signalling and Golgi transport"/>
    <property type="match status" value="1"/>
</dbReference>
<dbReference type="Gene3D" id="3.30.450.260">
    <property type="entry name" value="Haem NO binding associated domain"/>
    <property type="match status" value="1"/>
</dbReference>
<dbReference type="GO" id="GO:0008074">
    <property type="term" value="C:guanylate cyclase complex, soluble"/>
    <property type="evidence" value="ECO:0007669"/>
    <property type="project" value="TreeGrafter"/>
</dbReference>
<keyword evidence="3" id="KW-0963">Cytoplasm</keyword>
<comment type="subcellular location">
    <subcellularLocation>
        <location evidence="1">Cytoplasm</location>
    </subcellularLocation>
</comment>
<protein>
    <recommendedName>
        <fullName evidence="2">guanylate cyclase</fullName>
        <ecNumber evidence="2">4.6.1.2</ecNumber>
    </recommendedName>
</protein>
<dbReference type="Pfam" id="PF07701">
    <property type="entry name" value="HNOBA"/>
    <property type="match status" value="1"/>
</dbReference>
<evidence type="ECO:0000256" key="7">
    <source>
        <dbReference type="SAM" id="MobiDB-lite"/>
    </source>
</evidence>
<proteinExistence type="predicted"/>
<reference evidence="9" key="1">
    <citation type="submission" date="2023-08" db="EMBL/GenBank/DDBJ databases">
        <authorList>
            <person name="Audoor S."/>
            <person name="Bilcke G."/>
        </authorList>
    </citation>
    <scope>NUCLEOTIDE SEQUENCE</scope>
</reference>
<keyword evidence="4" id="KW-0547">Nucleotide-binding</keyword>
<comment type="caution">
    <text evidence="9">The sequence shown here is derived from an EMBL/GenBank/DDBJ whole genome shotgun (WGS) entry which is preliminary data.</text>
</comment>
<dbReference type="InterPro" id="IPR029787">
    <property type="entry name" value="Nucleotide_cyclase"/>
</dbReference>
<dbReference type="GO" id="GO:0070482">
    <property type="term" value="P:response to oxygen levels"/>
    <property type="evidence" value="ECO:0007669"/>
    <property type="project" value="TreeGrafter"/>
</dbReference>
<dbReference type="Gene3D" id="3.30.70.1230">
    <property type="entry name" value="Nucleotide cyclase"/>
    <property type="match status" value="1"/>
</dbReference>